<keyword evidence="2" id="KW-0614">Plasmid</keyword>
<keyword evidence="1" id="KW-1133">Transmembrane helix</keyword>
<sequence length="74" mass="8269">MDPVLGGGLLMLCGWLCRLLHIWVAGRTELRRTEMQQQGLSERVRNLPPGSRLLERPGSVEVVTGAQLAEFRRG</sequence>
<proteinExistence type="predicted"/>
<keyword evidence="1" id="KW-0472">Membrane</keyword>
<evidence type="ECO:0000313" key="3">
    <source>
        <dbReference type="Proteomes" id="UP000249616"/>
    </source>
</evidence>
<keyword evidence="1" id="KW-0812">Transmembrane</keyword>
<dbReference type="AlphaFoldDB" id="A0A2Z4JEK2"/>
<dbReference type="Proteomes" id="UP000249616">
    <property type="component" value="Plasmid unnamed1"/>
</dbReference>
<organism evidence="2 3">
    <name type="scientific">Streptomyces cadmiisoli</name>
    <dbReference type="NCBI Taxonomy" id="2184053"/>
    <lineage>
        <taxon>Bacteria</taxon>
        <taxon>Bacillati</taxon>
        <taxon>Actinomycetota</taxon>
        <taxon>Actinomycetes</taxon>
        <taxon>Kitasatosporales</taxon>
        <taxon>Streptomycetaceae</taxon>
        <taxon>Streptomyces</taxon>
        <taxon>Streptomyces aurantiacus group</taxon>
    </lineage>
</organism>
<evidence type="ECO:0000313" key="2">
    <source>
        <dbReference type="EMBL" id="AWW43572.1"/>
    </source>
</evidence>
<keyword evidence="3" id="KW-1185">Reference proteome</keyword>
<reference evidence="3" key="1">
    <citation type="submission" date="2018-06" db="EMBL/GenBank/DDBJ databases">
        <authorList>
            <person name="Li K."/>
        </authorList>
    </citation>
    <scope>NUCLEOTIDE SEQUENCE [LARGE SCALE GENOMIC DNA]</scope>
    <source>
        <strain evidence="3">ZFG47</strain>
        <plasmid evidence="3">unnamed1</plasmid>
    </source>
</reference>
<geneLocation type="plasmid" evidence="2 3">
    <name>unnamed1</name>
</geneLocation>
<name>A0A2Z4JEK2_9ACTN</name>
<accession>A0A2Z4JEK2</accession>
<gene>
    <name evidence="2" type="ORF">DN051_44520</name>
</gene>
<dbReference type="KEGG" id="scad:DN051_44520"/>
<protein>
    <submittedName>
        <fullName evidence="2">Uncharacterized protein</fullName>
    </submittedName>
</protein>
<feature type="transmembrane region" description="Helical" evidence="1">
    <location>
        <begin position="6"/>
        <end position="26"/>
    </location>
</feature>
<evidence type="ECO:0000256" key="1">
    <source>
        <dbReference type="SAM" id="Phobius"/>
    </source>
</evidence>
<dbReference type="EMBL" id="CP030074">
    <property type="protein sequence ID" value="AWW43572.1"/>
    <property type="molecule type" value="Genomic_DNA"/>
</dbReference>